<reference evidence="5 6" key="1">
    <citation type="journal article" date="2010" name="Science">
        <title>Genome expansion and gene loss in powdery mildew fungi reveal tradeoffs in extreme parasitism.</title>
        <authorList>
            <person name="Spanu P.D."/>
            <person name="Abbott J.C."/>
            <person name="Amselem J."/>
            <person name="Burgis T.A."/>
            <person name="Soanes D.M."/>
            <person name="Stueber K."/>
            <person name="Ver Loren van Themaat E."/>
            <person name="Brown J.K.M."/>
            <person name="Butcher S.A."/>
            <person name="Gurr S.J."/>
            <person name="Lebrun M.-H."/>
            <person name="Ridout C.J."/>
            <person name="Schulze-Lefert P."/>
            <person name="Talbot N.J."/>
            <person name="Ahmadinejad N."/>
            <person name="Ametz C."/>
            <person name="Barton G.R."/>
            <person name="Benjdia M."/>
            <person name="Bidzinski P."/>
            <person name="Bindschedler L.V."/>
            <person name="Both M."/>
            <person name="Brewer M.T."/>
            <person name="Cadle-Davidson L."/>
            <person name="Cadle-Davidson M.M."/>
            <person name="Collemare J."/>
            <person name="Cramer R."/>
            <person name="Frenkel O."/>
            <person name="Godfrey D."/>
            <person name="Harriman J."/>
            <person name="Hoede C."/>
            <person name="King B.C."/>
            <person name="Klages S."/>
            <person name="Kleemann J."/>
            <person name="Knoll D."/>
            <person name="Koti P.S."/>
            <person name="Kreplak J."/>
            <person name="Lopez-Ruiz F.J."/>
            <person name="Lu X."/>
            <person name="Maekawa T."/>
            <person name="Mahanil S."/>
            <person name="Micali C."/>
            <person name="Milgroom M.G."/>
            <person name="Montana G."/>
            <person name="Noir S."/>
            <person name="O'Connell R.J."/>
            <person name="Oberhaensli S."/>
            <person name="Parlange F."/>
            <person name="Pedersen C."/>
            <person name="Quesneville H."/>
            <person name="Reinhardt R."/>
            <person name="Rott M."/>
            <person name="Sacristan S."/>
            <person name="Schmidt S.M."/>
            <person name="Schoen M."/>
            <person name="Skamnioti P."/>
            <person name="Sommer H."/>
            <person name="Stephens A."/>
            <person name="Takahara H."/>
            <person name="Thordal-Christensen H."/>
            <person name="Vigouroux M."/>
            <person name="Wessling R."/>
            <person name="Wicker T."/>
            <person name="Panstruga R."/>
        </authorList>
    </citation>
    <scope>NUCLEOTIDE SEQUENCE [LARGE SCALE GENOMIC DNA]</scope>
    <source>
        <strain evidence="5">DH14</strain>
    </source>
</reference>
<accession>N1JCN6</accession>
<feature type="binding site" evidence="2">
    <location>
        <position position="398"/>
    </location>
    <ligand>
        <name>substrate</name>
    </ligand>
</feature>
<keyword evidence="6" id="KW-1185">Reference proteome</keyword>
<evidence type="ECO:0000313" key="5">
    <source>
        <dbReference type="EMBL" id="CCU77334.1"/>
    </source>
</evidence>
<dbReference type="Pfam" id="PF06087">
    <property type="entry name" value="Tyr-DNA_phospho"/>
    <property type="match status" value="1"/>
</dbReference>
<dbReference type="InterPro" id="IPR010347">
    <property type="entry name" value="Tdp1"/>
</dbReference>
<feature type="active site" description="Proton donor/acceptor" evidence="1">
    <location>
        <position position="396"/>
    </location>
</feature>
<comment type="caution">
    <text evidence="5">The sequence shown here is derived from an EMBL/GenBank/DDBJ whole genome shotgun (WGS) entry which is preliminary data.</text>
</comment>
<proteinExistence type="predicted"/>
<dbReference type="OrthoDB" id="47785at2759"/>
<dbReference type="CDD" id="cd09122">
    <property type="entry name" value="PLDc_Tdp1_1"/>
    <property type="match status" value="1"/>
</dbReference>
<dbReference type="InterPro" id="IPR001736">
    <property type="entry name" value="PLipase_D/transphosphatidylase"/>
</dbReference>
<evidence type="ECO:0000256" key="2">
    <source>
        <dbReference type="PIRSR" id="PIRSR610347-2"/>
    </source>
</evidence>
<dbReference type="GO" id="GO:0003697">
    <property type="term" value="F:single-stranded DNA binding"/>
    <property type="evidence" value="ECO:0007669"/>
    <property type="project" value="TreeGrafter"/>
</dbReference>
<evidence type="ECO:0000259" key="4">
    <source>
        <dbReference type="PROSITE" id="PS50035"/>
    </source>
</evidence>
<dbReference type="AlphaFoldDB" id="N1JCN6"/>
<dbReference type="STRING" id="546991.N1JCN6"/>
<evidence type="ECO:0000256" key="3">
    <source>
        <dbReference type="PIRSR" id="PIRSR610347-3"/>
    </source>
</evidence>
<organism evidence="5 6">
    <name type="scientific">Blumeria graminis f. sp. hordei (strain DH14)</name>
    <name type="common">Barley powdery mildew</name>
    <name type="synonym">Oidium monilioides f. sp. hordei</name>
    <dbReference type="NCBI Taxonomy" id="546991"/>
    <lineage>
        <taxon>Eukaryota</taxon>
        <taxon>Fungi</taxon>
        <taxon>Dikarya</taxon>
        <taxon>Ascomycota</taxon>
        <taxon>Pezizomycotina</taxon>
        <taxon>Leotiomycetes</taxon>
        <taxon>Erysiphales</taxon>
        <taxon>Erysiphaceae</taxon>
        <taxon>Blumeria</taxon>
        <taxon>Blumeria hordei</taxon>
    </lineage>
</organism>
<dbReference type="GO" id="GO:0006281">
    <property type="term" value="P:DNA repair"/>
    <property type="evidence" value="ECO:0007669"/>
    <property type="project" value="InterPro"/>
</dbReference>
<dbReference type="PROSITE" id="PS50035">
    <property type="entry name" value="PLD"/>
    <property type="match status" value="1"/>
</dbReference>
<dbReference type="Gene3D" id="3.30.870.10">
    <property type="entry name" value="Endonuclease Chain A"/>
    <property type="match status" value="2"/>
</dbReference>
<evidence type="ECO:0000256" key="1">
    <source>
        <dbReference type="PIRSR" id="PIRSR610347-1"/>
    </source>
</evidence>
<dbReference type="PANTHER" id="PTHR12415">
    <property type="entry name" value="TYROSYL-DNA PHOSPHODIESTERASE 1"/>
    <property type="match status" value="1"/>
</dbReference>
<evidence type="ECO:0000313" key="6">
    <source>
        <dbReference type="Proteomes" id="UP000015441"/>
    </source>
</evidence>
<dbReference type="GO" id="GO:0005634">
    <property type="term" value="C:nucleus"/>
    <property type="evidence" value="ECO:0007669"/>
    <property type="project" value="InterPro"/>
</dbReference>
<dbReference type="HOGENOM" id="CLU_007773_2_0_1"/>
<dbReference type="eggNOG" id="KOG2031">
    <property type="taxonomic scope" value="Eukaryota"/>
</dbReference>
<sequence>MIFTTRRLDLAWLRVSAASEKHLQPTADSAAAQHILTARSNHPTQAALLQDKMENTELGIQYPDGVIKKTWVRGCTRDGDDIKIEEVLQKDDITLAVLGAFQVNGDWVRAKLNDNTRVYWVLQAKTKFERDEITCRAPSNHRICFPSMAGNINCMHSKLLLIAHPSHLRIVVATANLVPYDWGETGVMENMCFLIDLPRLGSDNKVSMDKLTNFGQEISRYLEALGLPNLVIGSLRNFDFSRTSRLGFVHSIGGQHVGTEWKNTGFCGLAKTVQGLGLQNSGPLQIDFLTASMGKIDSKFITYLQLAARGDLKHIEELFYSGNSGNSAKEMLDKIEAELTNSCRIYYPTFETVSNSLGGVKSGGTICFNARWWQAQGFLHGLLRDCESQRKGVLMHSKMWFVHPEEGEPWVYVGSANLSESAWGRLVKDARAKGPKMNCTNWECGIIYPVSRQSNLSIQTNKAMDVFSGNIPVPMVVPGTAYGDRQPWMIL</sequence>
<name>N1JCN6_BLUG1</name>
<dbReference type="InParanoid" id="N1JCN6"/>
<feature type="binding site" evidence="2">
    <location>
        <position position="158"/>
    </location>
    <ligand>
        <name>substrate</name>
    </ligand>
</feature>
<dbReference type="GO" id="GO:0017005">
    <property type="term" value="F:3'-tyrosyl-DNA phosphodiesterase activity"/>
    <property type="evidence" value="ECO:0007669"/>
    <property type="project" value="TreeGrafter"/>
</dbReference>
<feature type="active site" description="Nucleophile" evidence="1">
    <location>
        <position position="156"/>
    </location>
</feature>
<dbReference type="GO" id="GO:0003690">
    <property type="term" value="F:double-stranded DNA binding"/>
    <property type="evidence" value="ECO:0007669"/>
    <property type="project" value="TreeGrafter"/>
</dbReference>
<dbReference type="EMBL" id="CAUH01003577">
    <property type="protein sequence ID" value="CCU77334.1"/>
    <property type="molecule type" value="Genomic_DNA"/>
</dbReference>
<feature type="site" description="Interaction with DNA" evidence="3">
    <location>
        <position position="419"/>
    </location>
</feature>
<protein>
    <submittedName>
        <fullName evidence="5">Tyrosyl-DNA phosphodiesterase</fullName>
    </submittedName>
</protein>
<feature type="domain" description="PLD phosphodiesterase" evidence="4">
    <location>
        <begin position="391"/>
        <end position="422"/>
    </location>
</feature>
<gene>
    <name evidence="5" type="ORF">BGHDH14_bgh04213</name>
</gene>
<dbReference type="SUPFAM" id="SSF56024">
    <property type="entry name" value="Phospholipase D/nuclease"/>
    <property type="match status" value="2"/>
</dbReference>
<dbReference type="Proteomes" id="UP000015441">
    <property type="component" value="Unassembled WGS sequence"/>
</dbReference>
<dbReference type="PANTHER" id="PTHR12415:SF4">
    <property type="entry name" value="TYROSYL-DNA PHOSPHODIESTERASE DOMAIN-CONTAINING PROTEIN"/>
    <property type="match status" value="1"/>
</dbReference>